<dbReference type="AlphaFoldDB" id="A0AAU9UTD3"/>
<name>A0AAU9UTD3_EUPED</name>
<dbReference type="GO" id="GO:0003677">
    <property type="term" value="F:DNA binding"/>
    <property type="evidence" value="ECO:0007669"/>
    <property type="project" value="TreeGrafter"/>
</dbReference>
<dbReference type="InterPro" id="IPR050863">
    <property type="entry name" value="CenT-Element_Derived"/>
</dbReference>
<accession>A0AAU9UTD3</accession>
<evidence type="ECO:0000313" key="3">
    <source>
        <dbReference type="Proteomes" id="UP001153954"/>
    </source>
</evidence>
<dbReference type="PANTHER" id="PTHR19303:SF71">
    <property type="entry name" value="ZINC FINGER PHD-TYPE DOMAIN-CONTAINING PROTEIN"/>
    <property type="match status" value="1"/>
</dbReference>
<dbReference type="Proteomes" id="UP001153954">
    <property type="component" value="Unassembled WGS sequence"/>
</dbReference>
<dbReference type="GO" id="GO:0005634">
    <property type="term" value="C:nucleus"/>
    <property type="evidence" value="ECO:0007669"/>
    <property type="project" value="TreeGrafter"/>
</dbReference>
<gene>
    <name evidence="2" type="ORF">EEDITHA_LOCUS14990</name>
</gene>
<evidence type="ECO:0000313" key="2">
    <source>
        <dbReference type="EMBL" id="CAH2100085.1"/>
    </source>
</evidence>
<sequence length="165" mass="18739">MVGDLFVKWMKHFVSFAGCNFESKIILILDGHSSHKKLEALEFAKPNGVLLLCLPPHCTHRMQPLDVSFFGPLDAYYNREMNTWLKTHPGRTVGLHQVAGIFGRAYGSAAFVGKIMSGFEKTNLSMECTIFFQITYCYPAKSPKMLSKRVIENALREMLNNFLDQ</sequence>
<dbReference type="InterPro" id="IPR004875">
    <property type="entry name" value="DDE_SF_endonuclease_dom"/>
</dbReference>
<proteinExistence type="predicted"/>
<dbReference type="EMBL" id="CAKOGL010000022">
    <property type="protein sequence ID" value="CAH2100085.1"/>
    <property type="molecule type" value="Genomic_DNA"/>
</dbReference>
<organism evidence="2 3">
    <name type="scientific">Euphydryas editha</name>
    <name type="common">Edith's checkerspot</name>
    <dbReference type="NCBI Taxonomy" id="104508"/>
    <lineage>
        <taxon>Eukaryota</taxon>
        <taxon>Metazoa</taxon>
        <taxon>Ecdysozoa</taxon>
        <taxon>Arthropoda</taxon>
        <taxon>Hexapoda</taxon>
        <taxon>Insecta</taxon>
        <taxon>Pterygota</taxon>
        <taxon>Neoptera</taxon>
        <taxon>Endopterygota</taxon>
        <taxon>Lepidoptera</taxon>
        <taxon>Glossata</taxon>
        <taxon>Ditrysia</taxon>
        <taxon>Papilionoidea</taxon>
        <taxon>Nymphalidae</taxon>
        <taxon>Nymphalinae</taxon>
        <taxon>Euphydryas</taxon>
    </lineage>
</organism>
<dbReference type="PANTHER" id="PTHR19303">
    <property type="entry name" value="TRANSPOSON"/>
    <property type="match status" value="1"/>
</dbReference>
<dbReference type="Pfam" id="PF03184">
    <property type="entry name" value="DDE_1"/>
    <property type="match status" value="1"/>
</dbReference>
<comment type="caution">
    <text evidence="2">The sequence shown here is derived from an EMBL/GenBank/DDBJ whole genome shotgun (WGS) entry which is preliminary data.</text>
</comment>
<protein>
    <recommendedName>
        <fullName evidence="1">DDE-1 domain-containing protein</fullName>
    </recommendedName>
</protein>
<reference evidence="2" key="1">
    <citation type="submission" date="2022-03" db="EMBL/GenBank/DDBJ databases">
        <authorList>
            <person name="Tunstrom K."/>
        </authorList>
    </citation>
    <scope>NUCLEOTIDE SEQUENCE</scope>
</reference>
<evidence type="ECO:0000259" key="1">
    <source>
        <dbReference type="Pfam" id="PF03184"/>
    </source>
</evidence>
<feature type="domain" description="DDE-1" evidence="1">
    <location>
        <begin position="4"/>
        <end position="86"/>
    </location>
</feature>
<keyword evidence="3" id="KW-1185">Reference proteome</keyword>